<dbReference type="GO" id="GO:0009306">
    <property type="term" value="P:protein secretion"/>
    <property type="evidence" value="ECO:0007669"/>
    <property type="project" value="TreeGrafter"/>
</dbReference>
<dbReference type="InterPro" id="IPR008551">
    <property type="entry name" value="TANGO2"/>
</dbReference>
<dbReference type="Pfam" id="PF05742">
    <property type="entry name" value="TANGO2"/>
    <property type="match status" value="1"/>
</dbReference>
<proteinExistence type="predicted"/>
<dbReference type="PANTHER" id="PTHR17985">
    <property type="entry name" value="SER/THR-RICH PROTEIN T10 IN DGCR REGION"/>
    <property type="match status" value="1"/>
</dbReference>
<name>A0A1I8AFN5_9BILA</name>
<dbReference type="GO" id="GO:0005794">
    <property type="term" value="C:Golgi apparatus"/>
    <property type="evidence" value="ECO:0007669"/>
    <property type="project" value="TreeGrafter"/>
</dbReference>
<dbReference type="AlphaFoldDB" id="A0A1I8AFN5"/>
<reference evidence="2" key="1">
    <citation type="submission" date="2016-11" db="UniProtKB">
        <authorList>
            <consortium name="WormBaseParasite"/>
        </authorList>
    </citation>
    <scope>IDENTIFICATION</scope>
</reference>
<evidence type="ECO:0000313" key="1">
    <source>
        <dbReference type="Proteomes" id="UP000095287"/>
    </source>
</evidence>
<dbReference type="WBParaSite" id="L893_g530.t1">
    <property type="protein sequence ID" value="L893_g530.t1"/>
    <property type="gene ID" value="L893_g530"/>
</dbReference>
<keyword evidence="1" id="KW-1185">Reference proteome</keyword>
<dbReference type="GO" id="GO:0007030">
    <property type="term" value="P:Golgi organization"/>
    <property type="evidence" value="ECO:0007669"/>
    <property type="project" value="TreeGrafter"/>
</dbReference>
<sequence length="324" mass="36095">MCVTFVYFCAEGDDSPFKLIVINNRDEHLDRPTSDLAWEKGILAGRDEKDPARGTWLGVNKRGDLGNLLSITQKPSQLNPKAQSRGTIPSDFLTSSMSAYDFCSAHSENATQFNGFQFLGLNRGKTGFYELCSLTNMLVEDIKPEQWPAGTYGFGNSPRSSSFQKVLRGEALFKSALERVFEKKLSAKEAVPVLVDVLTDTKRCCPDEQIAFQTGHPESAYAFFTSVFVTSGLRYGTRSHSIFVVDKDDNATFYEKRMTSVTEEGTQGEWTESTESFHLCPLGTKVTFRLDWTTSLRCYGTNLCCGRGYSTVAALKKKSNPPMK</sequence>
<evidence type="ECO:0000313" key="2">
    <source>
        <dbReference type="WBParaSite" id="L893_g530.t1"/>
    </source>
</evidence>
<dbReference type="Proteomes" id="UP000095287">
    <property type="component" value="Unplaced"/>
</dbReference>
<protein>
    <submittedName>
        <fullName evidence="2">Transport and Golgi organization protein 2 homolog</fullName>
    </submittedName>
</protein>
<organism evidence="1 2">
    <name type="scientific">Steinernema glaseri</name>
    <dbReference type="NCBI Taxonomy" id="37863"/>
    <lineage>
        <taxon>Eukaryota</taxon>
        <taxon>Metazoa</taxon>
        <taxon>Ecdysozoa</taxon>
        <taxon>Nematoda</taxon>
        <taxon>Chromadorea</taxon>
        <taxon>Rhabditida</taxon>
        <taxon>Tylenchina</taxon>
        <taxon>Panagrolaimomorpha</taxon>
        <taxon>Strongyloidoidea</taxon>
        <taxon>Steinernematidae</taxon>
        <taxon>Steinernema</taxon>
    </lineage>
</organism>
<accession>A0A1I8AFN5</accession>
<dbReference type="PANTHER" id="PTHR17985:SF8">
    <property type="entry name" value="TRANSPORT AND GOLGI ORGANIZATION PROTEIN 2 HOMOLOG"/>
    <property type="match status" value="1"/>
</dbReference>